<dbReference type="SUPFAM" id="SSF74650">
    <property type="entry name" value="Galactose mutarotase-like"/>
    <property type="match status" value="1"/>
</dbReference>
<name>A0A2V1HLZ1_9MICO</name>
<evidence type="ECO:0000313" key="2">
    <source>
        <dbReference type="Proteomes" id="UP000244893"/>
    </source>
</evidence>
<dbReference type="InterPro" id="IPR008183">
    <property type="entry name" value="Aldose_1/G6P_1-epimerase"/>
</dbReference>
<dbReference type="Pfam" id="PF01263">
    <property type="entry name" value="Aldose_epim"/>
    <property type="match status" value="1"/>
</dbReference>
<dbReference type="InterPro" id="IPR037480">
    <property type="entry name" value="YihR-like"/>
</dbReference>
<dbReference type="OrthoDB" id="4739604at2"/>
<evidence type="ECO:0000313" key="1">
    <source>
        <dbReference type="EMBL" id="PVZ93431.1"/>
    </source>
</evidence>
<dbReference type="InterPro" id="IPR014718">
    <property type="entry name" value="GH-type_carb-bd"/>
</dbReference>
<keyword evidence="2" id="KW-1185">Reference proteome</keyword>
<dbReference type="PANTHER" id="PTHR10091:SF0">
    <property type="entry name" value="GALACTOSE MUTAROTASE"/>
    <property type="match status" value="1"/>
</dbReference>
<dbReference type="Gene3D" id="2.70.98.10">
    <property type="match status" value="1"/>
</dbReference>
<dbReference type="GO" id="GO:0006006">
    <property type="term" value="P:glucose metabolic process"/>
    <property type="evidence" value="ECO:0007669"/>
    <property type="project" value="TreeGrafter"/>
</dbReference>
<dbReference type="GO" id="GO:0033499">
    <property type="term" value="P:galactose catabolic process via UDP-galactose, Leloir pathway"/>
    <property type="evidence" value="ECO:0007669"/>
    <property type="project" value="TreeGrafter"/>
</dbReference>
<dbReference type="GO" id="GO:0004034">
    <property type="term" value="F:aldose 1-epimerase activity"/>
    <property type="evidence" value="ECO:0007669"/>
    <property type="project" value="TreeGrafter"/>
</dbReference>
<reference evidence="1 2" key="1">
    <citation type="submission" date="2018-05" db="EMBL/GenBank/DDBJ databases">
        <title>Amnibacterium sp. M8JJ-5, whole genome shotgun sequence.</title>
        <authorList>
            <person name="Tuo L."/>
        </authorList>
    </citation>
    <scope>NUCLEOTIDE SEQUENCE [LARGE SCALE GENOMIC DNA]</scope>
    <source>
        <strain evidence="1 2">M8JJ-5</strain>
    </source>
</reference>
<protein>
    <submittedName>
        <fullName evidence="1">Galactose mutarotase</fullName>
    </submittedName>
</protein>
<dbReference type="AlphaFoldDB" id="A0A2V1HLZ1"/>
<dbReference type="PANTHER" id="PTHR10091">
    <property type="entry name" value="ALDOSE-1-EPIMERASE"/>
    <property type="match status" value="1"/>
</dbReference>
<gene>
    <name evidence="1" type="ORF">DDQ50_15810</name>
</gene>
<comment type="caution">
    <text evidence="1">The sequence shown here is derived from an EMBL/GenBank/DDBJ whole genome shotgun (WGS) entry which is preliminary data.</text>
</comment>
<proteinExistence type="predicted"/>
<dbReference type="Proteomes" id="UP000244893">
    <property type="component" value="Unassembled WGS sequence"/>
</dbReference>
<dbReference type="InterPro" id="IPR011013">
    <property type="entry name" value="Gal_mutarotase_sf_dom"/>
</dbReference>
<dbReference type="CDD" id="cd09022">
    <property type="entry name" value="Aldose_epim_Ec_YihR"/>
    <property type="match status" value="1"/>
</dbReference>
<organism evidence="1 2">
    <name type="scientific">Amnibacterium flavum</name>
    <dbReference type="NCBI Taxonomy" id="2173173"/>
    <lineage>
        <taxon>Bacteria</taxon>
        <taxon>Bacillati</taxon>
        <taxon>Actinomycetota</taxon>
        <taxon>Actinomycetes</taxon>
        <taxon>Micrococcales</taxon>
        <taxon>Microbacteriaceae</taxon>
        <taxon>Amnibacterium</taxon>
    </lineage>
</organism>
<dbReference type="GO" id="GO:0030246">
    <property type="term" value="F:carbohydrate binding"/>
    <property type="evidence" value="ECO:0007669"/>
    <property type="project" value="InterPro"/>
</dbReference>
<accession>A0A2V1HLZ1</accession>
<dbReference type="EMBL" id="QEOP01000004">
    <property type="protein sequence ID" value="PVZ93431.1"/>
    <property type="molecule type" value="Genomic_DNA"/>
</dbReference>
<sequence length="302" mass="32174">MVTLLSGTQVRLSSSGYVADISSVGASLRTLSFEGRDLVSPFGEDEVRPNYFGAILVPWPNRVVGGRYSYEGQSFQLALTEPDRGHALHGLAVWLDFAVAEQSEDRVVLTANVAAETSYPFPLSVAVEYRLDGDGLTTLVTTTNNGSVAAPYGVGPHPYLLGGEGVVDEWTLEVPASQVLEVDAVLAPTELIEVTEKFDFRSPKLVGDVEIDNAYTGVSRGADGRAAVRVTGADGHGAELSWGEGLDWVQIFTGDLPDPVWRRRAIAVEPMTCAPDAFNTGTGLILIAPGEAHSAEWVISAL</sequence>